<proteinExistence type="predicted"/>
<evidence type="ECO:0000313" key="1">
    <source>
        <dbReference type="EMBL" id="MBB5758818.1"/>
    </source>
</evidence>
<name>A0A840ZP45_9HYPH</name>
<gene>
    <name evidence="1" type="ORF">HNR00_003545</name>
</gene>
<reference evidence="1 2" key="1">
    <citation type="submission" date="2020-08" db="EMBL/GenBank/DDBJ databases">
        <title>Genomic Encyclopedia of Type Strains, Phase IV (KMG-IV): sequencing the most valuable type-strain genomes for metagenomic binning, comparative biology and taxonomic classification.</title>
        <authorList>
            <person name="Goeker M."/>
        </authorList>
    </citation>
    <scope>NUCLEOTIDE SEQUENCE [LARGE SCALE GENOMIC DNA]</scope>
    <source>
        <strain evidence="1 2">DSM 2163</strain>
    </source>
</reference>
<organism evidence="1 2">
    <name type="scientific">Methylorubrum rhodinum</name>
    <dbReference type="NCBI Taxonomy" id="29428"/>
    <lineage>
        <taxon>Bacteria</taxon>
        <taxon>Pseudomonadati</taxon>
        <taxon>Pseudomonadota</taxon>
        <taxon>Alphaproteobacteria</taxon>
        <taxon>Hyphomicrobiales</taxon>
        <taxon>Methylobacteriaceae</taxon>
        <taxon>Methylorubrum</taxon>
    </lineage>
</organism>
<dbReference type="EMBL" id="JACHOP010000017">
    <property type="protein sequence ID" value="MBB5758818.1"/>
    <property type="molecule type" value="Genomic_DNA"/>
</dbReference>
<evidence type="ECO:0000313" key="2">
    <source>
        <dbReference type="Proteomes" id="UP000583454"/>
    </source>
</evidence>
<dbReference type="RefSeq" id="WP_183571587.1">
    <property type="nucleotide sequence ID" value="NZ_JACHOP010000017.1"/>
</dbReference>
<protein>
    <submittedName>
        <fullName evidence="1">Uncharacterized protein</fullName>
    </submittedName>
</protein>
<sequence>MAVASTMGAKMSASSDQAIFYVIQSFSFQGGRLQMDQPLEARSEAAALRTAERLARRKPSVVVLARSGTIATGEFDEPVIVKSYGSIEGLDDLPF</sequence>
<dbReference type="AlphaFoldDB" id="A0A840ZP45"/>
<keyword evidence="2" id="KW-1185">Reference proteome</keyword>
<accession>A0A840ZP45</accession>
<comment type="caution">
    <text evidence="1">The sequence shown here is derived from an EMBL/GenBank/DDBJ whole genome shotgun (WGS) entry which is preliminary data.</text>
</comment>
<dbReference type="Proteomes" id="UP000583454">
    <property type="component" value="Unassembled WGS sequence"/>
</dbReference>